<feature type="domain" description="RNA polymerase sigma-70 region 2" evidence="7">
    <location>
        <begin position="13"/>
        <end position="78"/>
    </location>
</feature>
<dbReference type="InterPro" id="IPR007627">
    <property type="entry name" value="RNA_pol_sigma70_r2"/>
</dbReference>
<keyword evidence="10" id="KW-1185">Reference proteome</keyword>
<dbReference type="Gene3D" id="1.10.10.10">
    <property type="entry name" value="Winged helix-like DNA-binding domain superfamily/Winged helix DNA-binding domain"/>
    <property type="match status" value="1"/>
</dbReference>
<keyword evidence="5 6" id="KW-0804">Transcription</keyword>
<evidence type="ECO:0000259" key="8">
    <source>
        <dbReference type="Pfam" id="PF08281"/>
    </source>
</evidence>
<dbReference type="EMBL" id="JBHTAI010000001">
    <property type="protein sequence ID" value="MFC7147010.1"/>
    <property type="molecule type" value="Genomic_DNA"/>
</dbReference>
<comment type="similarity">
    <text evidence="1 6">Belongs to the sigma-70 factor family. ECF subfamily.</text>
</comment>
<dbReference type="InterPro" id="IPR013324">
    <property type="entry name" value="RNA_pol_sigma_r3/r4-like"/>
</dbReference>
<keyword evidence="3 6" id="KW-0731">Sigma factor</keyword>
<dbReference type="Pfam" id="PF08281">
    <property type="entry name" value="Sigma70_r4_2"/>
    <property type="match status" value="1"/>
</dbReference>
<evidence type="ECO:0000256" key="3">
    <source>
        <dbReference type="ARBA" id="ARBA00023082"/>
    </source>
</evidence>
<dbReference type="NCBIfam" id="TIGR02937">
    <property type="entry name" value="sigma70-ECF"/>
    <property type="match status" value="1"/>
</dbReference>
<dbReference type="PANTHER" id="PTHR43133:SF8">
    <property type="entry name" value="RNA POLYMERASE SIGMA FACTOR HI_1459-RELATED"/>
    <property type="match status" value="1"/>
</dbReference>
<dbReference type="RefSeq" id="WP_378046812.1">
    <property type="nucleotide sequence ID" value="NZ_JBHMDN010000012.1"/>
</dbReference>
<evidence type="ECO:0000256" key="1">
    <source>
        <dbReference type="ARBA" id="ARBA00010641"/>
    </source>
</evidence>
<dbReference type="SUPFAM" id="SSF88659">
    <property type="entry name" value="Sigma3 and sigma4 domains of RNA polymerase sigma factors"/>
    <property type="match status" value="1"/>
</dbReference>
<dbReference type="InterPro" id="IPR013249">
    <property type="entry name" value="RNA_pol_sigma70_r4_t2"/>
</dbReference>
<dbReference type="SUPFAM" id="SSF88946">
    <property type="entry name" value="Sigma2 domain of RNA polymerase sigma factors"/>
    <property type="match status" value="1"/>
</dbReference>
<protein>
    <recommendedName>
        <fullName evidence="6">RNA polymerase sigma factor</fullName>
    </recommendedName>
</protein>
<comment type="caution">
    <text evidence="9">The sequence shown here is derived from an EMBL/GenBank/DDBJ whole genome shotgun (WGS) entry which is preliminary data.</text>
</comment>
<keyword evidence="4 6" id="KW-0238">DNA-binding</keyword>
<name>A0ABW2F7N4_9BACL</name>
<organism evidence="9 10">
    <name type="scientific">Cohnella cellulosilytica</name>
    <dbReference type="NCBI Taxonomy" id="986710"/>
    <lineage>
        <taxon>Bacteria</taxon>
        <taxon>Bacillati</taxon>
        <taxon>Bacillota</taxon>
        <taxon>Bacilli</taxon>
        <taxon>Bacillales</taxon>
        <taxon>Paenibacillaceae</taxon>
        <taxon>Cohnella</taxon>
    </lineage>
</organism>
<gene>
    <name evidence="9" type="ORF">ACFQMJ_00570</name>
</gene>
<sequence>MGAYSEYEVRVLPHLRELQNYCWYLTKSKWDAEDLLQETLLKALVFFLHAEPYVDVKPFLIRVARNLWIDACRKRQRRRLSAAHHDRQNAVFEDSDYAEVRGTIEWLAERLPRRNIEIWLLFHFFGYSMQEIALATDVSVSAVKSLLHRTRETLRGRGEASARRAVIRRDVERWSRAVMQERPQAVLSER</sequence>
<evidence type="ECO:0000256" key="5">
    <source>
        <dbReference type="ARBA" id="ARBA00023163"/>
    </source>
</evidence>
<evidence type="ECO:0000256" key="6">
    <source>
        <dbReference type="RuleBase" id="RU000716"/>
    </source>
</evidence>
<evidence type="ECO:0000256" key="2">
    <source>
        <dbReference type="ARBA" id="ARBA00023015"/>
    </source>
</evidence>
<evidence type="ECO:0000256" key="4">
    <source>
        <dbReference type="ARBA" id="ARBA00023125"/>
    </source>
</evidence>
<feature type="domain" description="RNA polymerase sigma factor 70 region 4 type 2" evidence="8">
    <location>
        <begin position="109"/>
        <end position="154"/>
    </location>
</feature>
<evidence type="ECO:0000313" key="10">
    <source>
        <dbReference type="Proteomes" id="UP001596378"/>
    </source>
</evidence>
<dbReference type="Proteomes" id="UP001596378">
    <property type="component" value="Unassembled WGS sequence"/>
</dbReference>
<dbReference type="InterPro" id="IPR036388">
    <property type="entry name" value="WH-like_DNA-bd_sf"/>
</dbReference>
<dbReference type="InterPro" id="IPR013325">
    <property type="entry name" value="RNA_pol_sigma_r2"/>
</dbReference>
<dbReference type="InterPro" id="IPR000838">
    <property type="entry name" value="RNA_pol_sigma70_ECF_CS"/>
</dbReference>
<dbReference type="PANTHER" id="PTHR43133">
    <property type="entry name" value="RNA POLYMERASE ECF-TYPE SIGMA FACTO"/>
    <property type="match status" value="1"/>
</dbReference>
<accession>A0ABW2F7N4</accession>
<dbReference type="Pfam" id="PF04542">
    <property type="entry name" value="Sigma70_r2"/>
    <property type="match status" value="1"/>
</dbReference>
<reference evidence="10" key="1">
    <citation type="journal article" date="2019" name="Int. J. Syst. Evol. Microbiol.">
        <title>The Global Catalogue of Microorganisms (GCM) 10K type strain sequencing project: providing services to taxonomists for standard genome sequencing and annotation.</title>
        <authorList>
            <consortium name="The Broad Institute Genomics Platform"/>
            <consortium name="The Broad Institute Genome Sequencing Center for Infectious Disease"/>
            <person name="Wu L."/>
            <person name="Ma J."/>
        </authorList>
    </citation>
    <scope>NUCLEOTIDE SEQUENCE [LARGE SCALE GENOMIC DNA]</scope>
    <source>
        <strain evidence="10">KCTC 12907</strain>
    </source>
</reference>
<proteinExistence type="inferred from homology"/>
<evidence type="ECO:0000259" key="7">
    <source>
        <dbReference type="Pfam" id="PF04542"/>
    </source>
</evidence>
<dbReference type="InterPro" id="IPR014284">
    <property type="entry name" value="RNA_pol_sigma-70_dom"/>
</dbReference>
<evidence type="ECO:0000313" key="9">
    <source>
        <dbReference type="EMBL" id="MFC7147010.1"/>
    </source>
</evidence>
<dbReference type="Gene3D" id="1.10.1740.10">
    <property type="match status" value="1"/>
</dbReference>
<dbReference type="InterPro" id="IPR039425">
    <property type="entry name" value="RNA_pol_sigma-70-like"/>
</dbReference>
<dbReference type="PROSITE" id="PS01063">
    <property type="entry name" value="SIGMA70_ECF"/>
    <property type="match status" value="1"/>
</dbReference>
<keyword evidence="2 6" id="KW-0805">Transcription regulation</keyword>